<dbReference type="SUPFAM" id="SSF53098">
    <property type="entry name" value="Ribonuclease H-like"/>
    <property type="match status" value="1"/>
</dbReference>
<dbReference type="PANTHER" id="PTHR42648:SF26">
    <property type="entry name" value="INTEGRASE CATALYTIC DOMAIN-CONTAINING PROTEIN"/>
    <property type="match status" value="1"/>
</dbReference>
<comment type="caution">
    <text evidence="3">The sequence shown here is derived from an EMBL/GenBank/DDBJ whole genome shotgun (WGS) entry which is preliminary data.</text>
</comment>
<dbReference type="Pfam" id="PF25597">
    <property type="entry name" value="SH3_retrovirus"/>
    <property type="match status" value="1"/>
</dbReference>
<dbReference type="AlphaFoldDB" id="A0A438EJF2"/>
<dbReference type="Gene3D" id="3.30.420.10">
    <property type="entry name" value="Ribonuclease H-like superfamily/Ribonuclease H"/>
    <property type="match status" value="1"/>
</dbReference>
<organism evidence="3 4">
    <name type="scientific">Vitis vinifera</name>
    <name type="common">Grape</name>
    <dbReference type="NCBI Taxonomy" id="29760"/>
    <lineage>
        <taxon>Eukaryota</taxon>
        <taxon>Viridiplantae</taxon>
        <taxon>Streptophyta</taxon>
        <taxon>Embryophyta</taxon>
        <taxon>Tracheophyta</taxon>
        <taxon>Spermatophyta</taxon>
        <taxon>Magnoliopsida</taxon>
        <taxon>eudicotyledons</taxon>
        <taxon>Gunneridae</taxon>
        <taxon>Pentapetalae</taxon>
        <taxon>rosids</taxon>
        <taxon>Vitales</taxon>
        <taxon>Vitaceae</taxon>
        <taxon>Viteae</taxon>
        <taxon>Vitis</taxon>
    </lineage>
</organism>
<dbReference type="GO" id="GO:0003676">
    <property type="term" value="F:nucleic acid binding"/>
    <property type="evidence" value="ECO:0007669"/>
    <property type="project" value="InterPro"/>
</dbReference>
<feature type="region of interest" description="Disordered" evidence="1">
    <location>
        <begin position="403"/>
        <end position="474"/>
    </location>
</feature>
<proteinExistence type="predicted"/>
<dbReference type="EMBL" id="QGNW01001267">
    <property type="protein sequence ID" value="RVW47817.1"/>
    <property type="molecule type" value="Genomic_DNA"/>
</dbReference>
<feature type="compositionally biased region" description="Polar residues" evidence="1">
    <location>
        <begin position="403"/>
        <end position="428"/>
    </location>
</feature>
<dbReference type="InterPro" id="IPR057670">
    <property type="entry name" value="SH3_retrovirus"/>
</dbReference>
<feature type="domain" description="Integrase catalytic" evidence="2">
    <location>
        <begin position="216"/>
        <end position="309"/>
    </location>
</feature>
<dbReference type="PROSITE" id="PS50994">
    <property type="entry name" value="INTEGRASE"/>
    <property type="match status" value="1"/>
</dbReference>
<protein>
    <submittedName>
        <fullName evidence="3">Retrovirus-related Pol polyprotein from transposon RE1</fullName>
    </submittedName>
</protein>
<evidence type="ECO:0000313" key="4">
    <source>
        <dbReference type="Proteomes" id="UP000288805"/>
    </source>
</evidence>
<dbReference type="InterPro" id="IPR039537">
    <property type="entry name" value="Retrotran_Ty1/copia-like"/>
</dbReference>
<dbReference type="InterPro" id="IPR036397">
    <property type="entry name" value="RNaseH_sf"/>
</dbReference>
<feature type="compositionally biased region" description="Polar residues" evidence="1">
    <location>
        <begin position="445"/>
        <end position="471"/>
    </location>
</feature>
<name>A0A438EJF2_VITVI</name>
<evidence type="ECO:0000256" key="1">
    <source>
        <dbReference type="SAM" id="MobiDB-lite"/>
    </source>
</evidence>
<reference evidence="3 4" key="1">
    <citation type="journal article" date="2018" name="PLoS Genet.">
        <title>Population sequencing reveals clonal diversity and ancestral inbreeding in the grapevine cultivar Chardonnay.</title>
        <authorList>
            <person name="Roach M.J."/>
            <person name="Johnson D.L."/>
            <person name="Bohlmann J."/>
            <person name="van Vuuren H.J."/>
            <person name="Jones S.J."/>
            <person name="Pretorius I.S."/>
            <person name="Schmidt S.A."/>
            <person name="Borneman A.R."/>
        </authorList>
    </citation>
    <scope>NUCLEOTIDE SEQUENCE [LARGE SCALE GENOMIC DNA]</scope>
    <source>
        <strain evidence="4">cv. Chardonnay</strain>
        <tissue evidence="3">Leaf</tissue>
    </source>
</reference>
<dbReference type="PANTHER" id="PTHR42648">
    <property type="entry name" value="TRANSPOSASE, PUTATIVE-RELATED"/>
    <property type="match status" value="1"/>
</dbReference>
<evidence type="ECO:0000313" key="3">
    <source>
        <dbReference type="EMBL" id="RVW47817.1"/>
    </source>
</evidence>
<dbReference type="Proteomes" id="UP000288805">
    <property type="component" value="Unassembled WGS sequence"/>
</dbReference>
<dbReference type="InterPro" id="IPR012337">
    <property type="entry name" value="RNaseH-like_sf"/>
</dbReference>
<accession>A0A438EJF2</accession>
<gene>
    <name evidence="3" type="primary">RE1_3038</name>
    <name evidence="3" type="ORF">CK203_100271</name>
</gene>
<sequence>MQAIKTRADELAFLGKPIDDDDLINWVLDGLSDEPLNHLLYHYRQWQIPQPSGMVQIGIHQSPLHNNQALPLRFLLMNITNLNLIWVIVKHAQPQANHDVLNNNTTPTWLLDSGASHHITPDLSNLSLHSPYQGSDDVMIDDGLALPITHTGSTTIPTSSCTFTLQNVKDLNTGVILLMGEPKDGIYEWLTTFPFVTSSLLLSFSNVKITSSEWHFRLDNGGKYQALDNFLSTNGISHLTTLPHTPEHNGLFERCHRHIVETGLSLLNHASMPLTYWTYAFANVIYLINRMPTPTLHFSSPSNKIFKSPPNYTKLWVFGCLCYPWLHLYSQHKLDSHSAPCVFLGYSTTQSAYICLDLSTSKTYISCYVKFLENSFPFTTHQSHLAHPTLEIISNRLPPIQTLPISNGSLNMPPQRDSSCQHPSQNAQPVDRPSSPIDRLPPEPQNSETSSALITAPPTHQNTHPMTTRAKNNIHKPLTKMNLIVVISQPSGIEPHTVNQALTDPKWRQAMNDEFDALVQNGTWELVSSTSM</sequence>
<evidence type="ECO:0000259" key="2">
    <source>
        <dbReference type="PROSITE" id="PS50994"/>
    </source>
</evidence>
<dbReference type="GO" id="GO:0015074">
    <property type="term" value="P:DNA integration"/>
    <property type="evidence" value="ECO:0007669"/>
    <property type="project" value="InterPro"/>
</dbReference>
<dbReference type="InterPro" id="IPR001584">
    <property type="entry name" value="Integrase_cat-core"/>
</dbReference>